<evidence type="ECO:0000259" key="2">
    <source>
        <dbReference type="Pfam" id="PF01035"/>
    </source>
</evidence>
<evidence type="ECO:0000256" key="1">
    <source>
        <dbReference type="ARBA" id="ARBA00022763"/>
    </source>
</evidence>
<dbReference type="SUPFAM" id="SSF46767">
    <property type="entry name" value="Methylated DNA-protein cysteine methyltransferase, C-terminal domain"/>
    <property type="match status" value="1"/>
</dbReference>
<organism evidence="3 4">
    <name type="scientific">Serinibacter salmoneus</name>
    <dbReference type="NCBI Taxonomy" id="556530"/>
    <lineage>
        <taxon>Bacteria</taxon>
        <taxon>Bacillati</taxon>
        <taxon>Actinomycetota</taxon>
        <taxon>Actinomycetes</taxon>
        <taxon>Micrococcales</taxon>
        <taxon>Beutenbergiaceae</taxon>
        <taxon>Serinibacter</taxon>
    </lineage>
</organism>
<dbReference type="Pfam" id="PF01035">
    <property type="entry name" value="DNA_binding_1"/>
    <property type="match status" value="1"/>
</dbReference>
<dbReference type="RefSeq" id="WP_098468984.1">
    <property type="nucleotide sequence ID" value="NZ_PDJD01000001.1"/>
</dbReference>
<accession>A0A2A9CZT7</accession>
<dbReference type="AlphaFoldDB" id="A0A2A9CZT7"/>
<feature type="domain" description="Methylated-DNA-[protein]-cysteine S-methyltransferase DNA binding" evidence="2">
    <location>
        <begin position="6"/>
        <end position="82"/>
    </location>
</feature>
<gene>
    <name evidence="3" type="ORF">ATL40_1513</name>
</gene>
<protein>
    <submittedName>
        <fullName evidence="3">O(6)-alkylguanine repair protein YbaZ</fullName>
    </submittedName>
</protein>
<comment type="caution">
    <text evidence="3">The sequence shown here is derived from an EMBL/GenBank/DDBJ whole genome shotgun (WGS) entry which is preliminary data.</text>
</comment>
<dbReference type="OrthoDB" id="9132167at2"/>
<reference evidence="3 4" key="1">
    <citation type="submission" date="2017-10" db="EMBL/GenBank/DDBJ databases">
        <title>Sequencing the genomes of 1000 actinobacteria strains.</title>
        <authorList>
            <person name="Klenk H.-P."/>
        </authorList>
    </citation>
    <scope>NUCLEOTIDE SEQUENCE [LARGE SCALE GENOMIC DNA]</scope>
    <source>
        <strain evidence="3 4">DSM 21801</strain>
    </source>
</reference>
<name>A0A2A9CZT7_9MICO</name>
<keyword evidence="1" id="KW-0227">DNA damage</keyword>
<dbReference type="InterPro" id="IPR036388">
    <property type="entry name" value="WH-like_DNA-bd_sf"/>
</dbReference>
<dbReference type="PANTHER" id="PTHR42942">
    <property type="entry name" value="6-O-METHYLGUANINE DNA METHYLTRANSFERASE"/>
    <property type="match status" value="1"/>
</dbReference>
<dbReference type="GO" id="GO:0003824">
    <property type="term" value="F:catalytic activity"/>
    <property type="evidence" value="ECO:0007669"/>
    <property type="project" value="InterPro"/>
</dbReference>
<evidence type="ECO:0000313" key="3">
    <source>
        <dbReference type="EMBL" id="PFG19934.1"/>
    </source>
</evidence>
<dbReference type="EMBL" id="PDJD01000001">
    <property type="protein sequence ID" value="PFG19934.1"/>
    <property type="molecule type" value="Genomic_DNA"/>
</dbReference>
<dbReference type="InterPro" id="IPR014048">
    <property type="entry name" value="MethylDNA_cys_MeTrfase_DNA-bd"/>
</dbReference>
<dbReference type="Proteomes" id="UP000224915">
    <property type="component" value="Unassembled WGS sequence"/>
</dbReference>
<dbReference type="CDD" id="cd06445">
    <property type="entry name" value="ATase"/>
    <property type="match status" value="1"/>
</dbReference>
<evidence type="ECO:0000313" key="4">
    <source>
        <dbReference type="Proteomes" id="UP000224915"/>
    </source>
</evidence>
<dbReference type="Gene3D" id="1.10.10.10">
    <property type="entry name" value="Winged helix-like DNA-binding domain superfamily/Winged helix DNA-binding domain"/>
    <property type="match status" value="1"/>
</dbReference>
<dbReference type="PANTHER" id="PTHR42942:SF1">
    <property type="entry name" value="ALKYLTRANSFERASE-LIKE PROTEIN 1"/>
    <property type="match status" value="1"/>
</dbReference>
<dbReference type="InterPro" id="IPR036217">
    <property type="entry name" value="MethylDNA_cys_MeTrfase_DNAb"/>
</dbReference>
<keyword evidence="4" id="KW-1185">Reference proteome</keyword>
<proteinExistence type="predicted"/>
<dbReference type="InterPro" id="IPR052520">
    <property type="entry name" value="ATL_DNA_repair"/>
</dbReference>
<sequence>MDNGLRECVLDLAAEIPAGRVSTYGRIAVEARLRCGAGTARQVGRIMATSGGEVPWWRVVTASGAPAAQVAERALALLQGEGTPLRGTRVDLHAALHTFETEVVRLGPLDDPPEEHDA</sequence>
<dbReference type="GO" id="GO:0006281">
    <property type="term" value="P:DNA repair"/>
    <property type="evidence" value="ECO:0007669"/>
    <property type="project" value="InterPro"/>
</dbReference>